<dbReference type="InParanoid" id="G0QK59"/>
<gene>
    <name evidence="5" type="ORF">IMG5_013310</name>
</gene>
<dbReference type="PANTHER" id="PTHR32194:SF6">
    <property type="entry name" value="PROTEASOME SUBUNIT BETA"/>
    <property type="match status" value="1"/>
</dbReference>
<comment type="similarity">
    <text evidence="4">Belongs to the peptidase T1B family.</text>
</comment>
<dbReference type="OrthoDB" id="10248542at2759"/>
<dbReference type="Gene3D" id="3.60.20.10">
    <property type="entry name" value="Glutamine Phosphoribosylpyrophosphate, subunit 1, domain 1"/>
    <property type="match status" value="1"/>
</dbReference>
<organism evidence="5 6">
    <name type="scientific">Ichthyophthirius multifiliis</name>
    <name type="common">White spot disease agent</name>
    <name type="synonym">Ich</name>
    <dbReference type="NCBI Taxonomy" id="5932"/>
    <lineage>
        <taxon>Eukaryota</taxon>
        <taxon>Sar</taxon>
        <taxon>Alveolata</taxon>
        <taxon>Ciliophora</taxon>
        <taxon>Intramacronucleata</taxon>
        <taxon>Oligohymenophorea</taxon>
        <taxon>Hymenostomatida</taxon>
        <taxon>Ophryoglenina</taxon>
        <taxon>Ichthyophthirius</taxon>
    </lineage>
</organism>
<dbReference type="AlphaFoldDB" id="G0QK59"/>
<dbReference type="PROSITE" id="PS00854">
    <property type="entry name" value="PROTEASOME_BETA_1"/>
    <property type="match status" value="1"/>
</dbReference>
<dbReference type="SUPFAM" id="SSF56235">
    <property type="entry name" value="N-terminal nucleophile aminohydrolases (Ntn hydrolases)"/>
    <property type="match status" value="1"/>
</dbReference>
<protein>
    <recommendedName>
        <fullName evidence="4">Proteasome subunit beta</fullName>
    </recommendedName>
</protein>
<dbReference type="eggNOG" id="KOG0185">
    <property type="taxonomic scope" value="Eukaryota"/>
</dbReference>
<comment type="subcellular location">
    <subcellularLocation>
        <location evidence="4">Cytoplasm</location>
    </subcellularLocation>
    <subcellularLocation>
        <location evidence="4">Nucleus</location>
    </subcellularLocation>
</comment>
<dbReference type="EMBL" id="GL983131">
    <property type="protein sequence ID" value="EGR34390.1"/>
    <property type="molecule type" value="Genomic_DNA"/>
</dbReference>
<comment type="function">
    <text evidence="4">Non-catalytic component of the proteasome.</text>
</comment>
<keyword evidence="1 4" id="KW-0963">Cytoplasm</keyword>
<name>G0QK59_ICHMU</name>
<accession>G0QK59</accession>
<dbReference type="GO" id="GO:0005634">
    <property type="term" value="C:nucleus"/>
    <property type="evidence" value="ECO:0007669"/>
    <property type="project" value="UniProtKB-SubCell"/>
</dbReference>
<keyword evidence="3 4" id="KW-0539">Nucleus</keyword>
<dbReference type="InterPro" id="IPR016050">
    <property type="entry name" value="Proteasome_bsu_CS"/>
</dbReference>
<dbReference type="FunCoup" id="G0QK59">
    <property type="interactions" value="687"/>
</dbReference>
<evidence type="ECO:0000256" key="1">
    <source>
        <dbReference type="ARBA" id="ARBA00022490"/>
    </source>
</evidence>
<evidence type="ECO:0000256" key="4">
    <source>
        <dbReference type="PIRNR" id="PIRNR001213"/>
    </source>
</evidence>
<dbReference type="RefSeq" id="XP_004039694.1">
    <property type="nucleotide sequence ID" value="XM_004039646.1"/>
</dbReference>
<keyword evidence="5" id="KW-0378">Hydrolase</keyword>
<dbReference type="GO" id="GO:0051603">
    <property type="term" value="P:proteolysis involved in protein catabolic process"/>
    <property type="evidence" value="ECO:0007669"/>
    <property type="project" value="InterPro"/>
</dbReference>
<dbReference type="InterPro" id="IPR029055">
    <property type="entry name" value="Ntn_hydrolases_N"/>
</dbReference>
<evidence type="ECO:0000256" key="3">
    <source>
        <dbReference type="ARBA" id="ARBA00023242"/>
    </source>
</evidence>
<dbReference type="PANTHER" id="PTHR32194">
    <property type="entry name" value="METALLOPROTEASE TLDD"/>
    <property type="match status" value="1"/>
</dbReference>
<keyword evidence="2 4" id="KW-0647">Proteasome</keyword>
<dbReference type="Proteomes" id="UP000008983">
    <property type="component" value="Unassembled WGS sequence"/>
</dbReference>
<reference evidence="5 6" key="1">
    <citation type="submission" date="2011-07" db="EMBL/GenBank/DDBJ databases">
        <authorList>
            <person name="Coyne R."/>
            <person name="Brami D."/>
            <person name="Johnson J."/>
            <person name="Hostetler J."/>
            <person name="Hannick L."/>
            <person name="Clark T."/>
            <person name="Cassidy-Hanley D."/>
            <person name="Inman J."/>
        </authorList>
    </citation>
    <scope>NUCLEOTIDE SEQUENCE [LARGE SCALE GENOMIC DNA]</scope>
    <source>
        <strain evidence="5 6">G5</strain>
    </source>
</reference>
<dbReference type="GeneID" id="14910587"/>
<dbReference type="GO" id="GO:0016787">
    <property type="term" value="F:hydrolase activity"/>
    <property type="evidence" value="ECO:0007669"/>
    <property type="project" value="UniProtKB-KW"/>
</dbReference>
<keyword evidence="6" id="KW-1185">Reference proteome</keyword>
<dbReference type="Pfam" id="PF00227">
    <property type="entry name" value="Proteasome"/>
    <property type="match status" value="1"/>
</dbReference>
<dbReference type="InterPro" id="IPR001353">
    <property type="entry name" value="Proteasome_sua/b"/>
</dbReference>
<evidence type="ECO:0000313" key="6">
    <source>
        <dbReference type="Proteomes" id="UP000008983"/>
    </source>
</evidence>
<dbReference type="InterPro" id="IPR023333">
    <property type="entry name" value="Proteasome_suB-type"/>
</dbReference>
<proteinExistence type="inferred from homology"/>
<dbReference type="InterPro" id="IPR016295">
    <property type="entry name" value="Proteasome_beta4"/>
</dbReference>
<sequence>MAFYINKQTKIKDSYQFDSVENNLNKSHTLSPTVVGSSVIALVYDQGVIIGTDTICSYYSSLKFTNVQRVEKLTDNCVYTATGEFADFQEVVRLTQEMTNQTFLNDDNISYTPQDYAHYISQLQYHYRNKMNPIYLWSVIGGFYQGKPYLAQVDPYGTYLERKQVSTGFGGYLSGALIDNNWNPQSNLEQAKQVIQKCFESLYYRDTKAHDVIQITIVDKDGIKMEKPHRIQSKWNYQGFVERANEKIHTQ</sequence>
<dbReference type="GO" id="GO:0019774">
    <property type="term" value="C:proteasome core complex, beta-subunit complex"/>
    <property type="evidence" value="ECO:0007669"/>
    <property type="project" value="UniProtKB-UniRule"/>
</dbReference>
<dbReference type="OMA" id="INEQIVM"/>
<dbReference type="GO" id="GO:0005737">
    <property type="term" value="C:cytoplasm"/>
    <property type="evidence" value="ECO:0007669"/>
    <property type="project" value="UniProtKB-SubCell"/>
</dbReference>
<evidence type="ECO:0000313" key="5">
    <source>
        <dbReference type="EMBL" id="EGR34390.1"/>
    </source>
</evidence>
<dbReference type="STRING" id="857967.G0QK59"/>
<evidence type="ECO:0000256" key="2">
    <source>
        <dbReference type="ARBA" id="ARBA00022942"/>
    </source>
</evidence>
<dbReference type="PIRSF" id="PIRSF001213">
    <property type="entry name" value="Psome_endopept_beta"/>
    <property type="match status" value="1"/>
</dbReference>